<evidence type="ECO:0000313" key="2">
    <source>
        <dbReference type="Proteomes" id="UP000011668"/>
    </source>
</evidence>
<proteinExistence type="predicted"/>
<dbReference type="AlphaFoldDB" id="L8WNL2"/>
<dbReference type="HOGENOM" id="CLU_2265537_0_0_1"/>
<gene>
    <name evidence="1" type="ORF">AG1IA_06217</name>
</gene>
<accession>L8WNL2</accession>
<comment type="caution">
    <text evidence="1">The sequence shown here is derived from an EMBL/GenBank/DDBJ whole genome shotgun (WGS) entry which is preliminary data.</text>
</comment>
<organism evidence="1 2">
    <name type="scientific">Thanatephorus cucumeris (strain AG1-IA)</name>
    <name type="common">Rice sheath blight fungus</name>
    <name type="synonym">Rhizoctonia solani</name>
    <dbReference type="NCBI Taxonomy" id="983506"/>
    <lineage>
        <taxon>Eukaryota</taxon>
        <taxon>Fungi</taxon>
        <taxon>Dikarya</taxon>
        <taxon>Basidiomycota</taxon>
        <taxon>Agaricomycotina</taxon>
        <taxon>Agaricomycetes</taxon>
        <taxon>Cantharellales</taxon>
        <taxon>Ceratobasidiaceae</taxon>
        <taxon>Rhizoctonia</taxon>
        <taxon>Rhizoctonia solani AG-1</taxon>
    </lineage>
</organism>
<reference evidence="1 2" key="1">
    <citation type="journal article" date="2013" name="Nat. Commun.">
        <title>The evolution and pathogenic mechanisms of the rice sheath blight pathogen.</title>
        <authorList>
            <person name="Zheng A."/>
            <person name="Lin R."/>
            <person name="Xu L."/>
            <person name="Qin P."/>
            <person name="Tang C."/>
            <person name="Ai P."/>
            <person name="Zhang D."/>
            <person name="Liu Y."/>
            <person name="Sun Z."/>
            <person name="Feng H."/>
            <person name="Wang Y."/>
            <person name="Chen Y."/>
            <person name="Liang X."/>
            <person name="Fu R."/>
            <person name="Li Q."/>
            <person name="Zhang J."/>
            <person name="Yu X."/>
            <person name="Xie Z."/>
            <person name="Ding L."/>
            <person name="Guan P."/>
            <person name="Tang J."/>
            <person name="Liang Y."/>
            <person name="Wang S."/>
            <person name="Deng Q."/>
            <person name="Li S."/>
            <person name="Zhu J."/>
            <person name="Wang L."/>
            <person name="Liu H."/>
            <person name="Li P."/>
        </authorList>
    </citation>
    <scope>NUCLEOTIDE SEQUENCE [LARGE SCALE GENOMIC DNA]</scope>
    <source>
        <strain evidence="2">AG-1 IA</strain>
    </source>
</reference>
<dbReference type="EMBL" id="AFRT01001634">
    <property type="protein sequence ID" value="ELU39746.1"/>
    <property type="molecule type" value="Genomic_DNA"/>
</dbReference>
<protein>
    <submittedName>
        <fullName evidence="1">Uncharacterized protein</fullName>
    </submittedName>
</protein>
<sequence>MSVEGYLKRGHYQNDNISFPSRRTGAPCTYIGMCLPVIQPPCVSVVERSGIPELIVKLSLRDQFELSVPSNHSGRSNAQEPFTVGCQFLKRYVHLDRLGTLLV</sequence>
<name>L8WNL2_THACA</name>
<evidence type="ECO:0000313" key="1">
    <source>
        <dbReference type="EMBL" id="ELU39746.1"/>
    </source>
</evidence>
<dbReference type="Proteomes" id="UP000011668">
    <property type="component" value="Unassembled WGS sequence"/>
</dbReference>
<keyword evidence="2" id="KW-1185">Reference proteome</keyword>